<name>A0ABQ9K5K8_9CUCU</name>
<sequence>MPQGGSLVSEPLGVGSRYEIRSIATQGRKGSSEYVTEYIVEYSDDGEGWKSFHDSEGETEIKYFAMNHILIFLHTFPDLSVLGC</sequence>
<evidence type="ECO:0000259" key="1">
    <source>
        <dbReference type="PROSITE" id="PS50022"/>
    </source>
</evidence>
<dbReference type="Gene3D" id="2.60.120.260">
    <property type="entry name" value="Galactose-binding domain-like"/>
    <property type="match status" value="1"/>
</dbReference>
<accession>A0ABQ9K5K8</accession>
<gene>
    <name evidence="2" type="ORF">NQ317_017054</name>
</gene>
<dbReference type="PROSITE" id="PS50022">
    <property type="entry name" value="FA58C_3"/>
    <property type="match status" value="1"/>
</dbReference>
<dbReference type="SUPFAM" id="SSF49785">
    <property type="entry name" value="Galactose-binding domain-like"/>
    <property type="match status" value="1"/>
</dbReference>
<dbReference type="InterPro" id="IPR000421">
    <property type="entry name" value="FA58C"/>
</dbReference>
<evidence type="ECO:0000313" key="2">
    <source>
        <dbReference type="EMBL" id="KAJ8985424.1"/>
    </source>
</evidence>
<dbReference type="Proteomes" id="UP001162164">
    <property type="component" value="Unassembled WGS sequence"/>
</dbReference>
<keyword evidence="3" id="KW-1185">Reference proteome</keyword>
<comment type="caution">
    <text evidence="2">The sequence shown here is derived from an EMBL/GenBank/DDBJ whole genome shotgun (WGS) entry which is preliminary data.</text>
</comment>
<feature type="domain" description="F5/8 type C" evidence="1">
    <location>
        <begin position="1"/>
        <end position="55"/>
    </location>
</feature>
<dbReference type="Pfam" id="PF00754">
    <property type="entry name" value="F5_F8_type_C"/>
    <property type="match status" value="1"/>
</dbReference>
<evidence type="ECO:0000313" key="3">
    <source>
        <dbReference type="Proteomes" id="UP001162164"/>
    </source>
</evidence>
<protein>
    <recommendedName>
        <fullName evidence="1">F5/8 type C domain-containing protein</fullName>
    </recommendedName>
</protein>
<organism evidence="2 3">
    <name type="scientific">Molorchus minor</name>
    <dbReference type="NCBI Taxonomy" id="1323400"/>
    <lineage>
        <taxon>Eukaryota</taxon>
        <taxon>Metazoa</taxon>
        <taxon>Ecdysozoa</taxon>
        <taxon>Arthropoda</taxon>
        <taxon>Hexapoda</taxon>
        <taxon>Insecta</taxon>
        <taxon>Pterygota</taxon>
        <taxon>Neoptera</taxon>
        <taxon>Endopterygota</taxon>
        <taxon>Coleoptera</taxon>
        <taxon>Polyphaga</taxon>
        <taxon>Cucujiformia</taxon>
        <taxon>Chrysomeloidea</taxon>
        <taxon>Cerambycidae</taxon>
        <taxon>Lamiinae</taxon>
        <taxon>Monochamini</taxon>
        <taxon>Molorchus</taxon>
    </lineage>
</organism>
<proteinExistence type="predicted"/>
<dbReference type="InterPro" id="IPR008979">
    <property type="entry name" value="Galactose-bd-like_sf"/>
</dbReference>
<dbReference type="EMBL" id="JAPWTJ010000014">
    <property type="protein sequence ID" value="KAJ8985424.1"/>
    <property type="molecule type" value="Genomic_DNA"/>
</dbReference>
<reference evidence="2" key="1">
    <citation type="journal article" date="2023" name="Insect Mol. Biol.">
        <title>Genome sequencing provides insights into the evolution of gene families encoding plant cell wall-degrading enzymes in longhorned beetles.</title>
        <authorList>
            <person name="Shin N.R."/>
            <person name="Okamura Y."/>
            <person name="Kirsch R."/>
            <person name="Pauchet Y."/>
        </authorList>
    </citation>
    <scope>NUCLEOTIDE SEQUENCE</scope>
    <source>
        <strain evidence="2">MMC_N1</strain>
    </source>
</reference>